<dbReference type="RefSeq" id="WP_031365282.1">
    <property type="nucleotide sequence ID" value="NZ_FPKS01000003.1"/>
</dbReference>
<reference evidence="15 16" key="2">
    <citation type="submission" date="2016-11" db="EMBL/GenBank/DDBJ databases">
        <authorList>
            <person name="Jaros S."/>
            <person name="Januszkiewicz K."/>
            <person name="Wedrychowicz H."/>
        </authorList>
    </citation>
    <scope>NUCLEOTIDE SEQUENCE [LARGE SCALE GENOMIC DNA]</scope>
    <source>
        <strain evidence="15 16">DSM 22330</strain>
    </source>
</reference>
<evidence type="ECO:0000256" key="6">
    <source>
        <dbReference type="ARBA" id="ARBA00022826"/>
    </source>
</evidence>
<evidence type="ECO:0000256" key="2">
    <source>
        <dbReference type="ARBA" id="ARBA00006920"/>
    </source>
</evidence>
<reference evidence="14 17" key="1">
    <citation type="submission" date="2014-12" db="EMBL/GenBank/DDBJ databases">
        <title>Draft genome sequences of 10 type strains of Lactococcus.</title>
        <authorList>
            <person name="Sun Z."/>
            <person name="Zhong Z."/>
            <person name="Liu W."/>
            <person name="Zhang W."/>
            <person name="Zhang H."/>
        </authorList>
    </citation>
    <scope>NUCLEOTIDE SEQUENCE [LARGE SCALE GENOMIC DNA]</scope>
    <source>
        <strain evidence="14 17">DSM 22330</strain>
    </source>
</reference>
<evidence type="ECO:0000256" key="11">
    <source>
        <dbReference type="ARBA" id="ARBA00023303"/>
    </source>
</evidence>
<evidence type="ECO:0000256" key="8">
    <source>
        <dbReference type="ARBA" id="ARBA00022989"/>
    </source>
</evidence>
<dbReference type="GO" id="GO:0005267">
    <property type="term" value="F:potassium channel activity"/>
    <property type="evidence" value="ECO:0007669"/>
    <property type="project" value="UniProtKB-KW"/>
</dbReference>
<dbReference type="OrthoDB" id="7626281at2"/>
<dbReference type="Proteomes" id="UP000185655">
    <property type="component" value="Unassembled WGS sequence"/>
</dbReference>
<keyword evidence="8 13" id="KW-1133">Transmembrane helix</keyword>
<evidence type="ECO:0000313" key="16">
    <source>
        <dbReference type="Proteomes" id="UP000185655"/>
    </source>
</evidence>
<keyword evidence="17" id="KW-1185">Reference proteome</keyword>
<dbReference type="Proteomes" id="UP000218979">
    <property type="component" value="Unassembled WGS sequence"/>
</dbReference>
<evidence type="ECO:0000256" key="9">
    <source>
        <dbReference type="ARBA" id="ARBA00023065"/>
    </source>
</evidence>
<keyword evidence="5 13" id="KW-0812">Transmembrane</keyword>
<keyword evidence="10 13" id="KW-0472">Membrane</keyword>
<keyword evidence="6" id="KW-0631">Potassium channel</keyword>
<dbReference type="InterPro" id="IPR010617">
    <property type="entry name" value="TMEM175-like"/>
</dbReference>
<proteinExistence type="inferred from homology"/>
<dbReference type="GO" id="GO:0016020">
    <property type="term" value="C:membrane"/>
    <property type="evidence" value="ECO:0007669"/>
    <property type="project" value="UniProtKB-SubCell"/>
</dbReference>
<comment type="subcellular location">
    <subcellularLocation>
        <location evidence="1">Membrane</location>
        <topology evidence="1">Multi-pass membrane protein</topology>
    </subcellularLocation>
</comment>
<evidence type="ECO:0000256" key="12">
    <source>
        <dbReference type="ARBA" id="ARBA00034430"/>
    </source>
</evidence>
<comment type="catalytic activity">
    <reaction evidence="12">
        <text>K(+)(in) = K(+)(out)</text>
        <dbReference type="Rhea" id="RHEA:29463"/>
        <dbReference type="ChEBI" id="CHEBI:29103"/>
    </reaction>
</comment>
<protein>
    <submittedName>
        <fullName evidence="14">Integral membrane protein</fullName>
    </submittedName>
    <submittedName>
        <fullName evidence="15">Uncharacterized membrane protein</fullName>
    </submittedName>
</protein>
<keyword evidence="11" id="KW-0407">Ion channel</keyword>
<dbReference type="Pfam" id="PF06736">
    <property type="entry name" value="TMEM175"/>
    <property type="match status" value="1"/>
</dbReference>
<evidence type="ECO:0000256" key="7">
    <source>
        <dbReference type="ARBA" id="ARBA00022958"/>
    </source>
</evidence>
<dbReference type="STRING" id="1122154.SAMN02746068_00681"/>
<dbReference type="EMBL" id="FPKS01000003">
    <property type="protein sequence ID" value="SFZ72896.1"/>
    <property type="molecule type" value="Genomic_DNA"/>
</dbReference>
<organism evidence="15 16">
    <name type="scientific">Pseudolactococcus chungangensis CAU 28 = DSM 22330</name>
    <dbReference type="NCBI Taxonomy" id="1122154"/>
    <lineage>
        <taxon>Bacteria</taxon>
        <taxon>Bacillati</taxon>
        <taxon>Bacillota</taxon>
        <taxon>Bacilli</taxon>
        <taxon>Lactobacillales</taxon>
        <taxon>Streptococcaceae</taxon>
        <taxon>Pseudolactococcus</taxon>
    </lineage>
</organism>
<feature type="transmembrane region" description="Helical" evidence="13">
    <location>
        <begin position="75"/>
        <end position="94"/>
    </location>
</feature>
<dbReference type="AlphaFoldDB" id="A0A1K2H949"/>
<evidence type="ECO:0000256" key="1">
    <source>
        <dbReference type="ARBA" id="ARBA00004141"/>
    </source>
</evidence>
<evidence type="ECO:0000256" key="5">
    <source>
        <dbReference type="ARBA" id="ARBA00022692"/>
    </source>
</evidence>
<feature type="transmembrane region" description="Helical" evidence="13">
    <location>
        <begin position="106"/>
        <end position="123"/>
    </location>
</feature>
<dbReference type="EMBL" id="JXJT01000007">
    <property type="protein sequence ID" value="PCS03926.1"/>
    <property type="molecule type" value="Genomic_DNA"/>
</dbReference>
<comment type="similarity">
    <text evidence="2">Belongs to the TMEM175 family.</text>
</comment>
<evidence type="ECO:0000256" key="10">
    <source>
        <dbReference type="ARBA" id="ARBA00023136"/>
    </source>
</evidence>
<name>A0A1K2H949_9LACT</name>
<accession>A0A1K2H949</accession>
<evidence type="ECO:0000313" key="15">
    <source>
        <dbReference type="EMBL" id="SFZ72896.1"/>
    </source>
</evidence>
<sequence>MEKSRTEAFTDAVIAIVMTILVLEFPHVHGPTFADLVVLKDIFPAYVISFIFLVIYWSNHHHIFQMVEKVSGQTLWWNNAFIFLITLLPFTTNWLGDNIWAHDPEILYAALFLLANLTWLFMIKNLVKVNAHNACVTKILGDYRKSYRTLLLNALALVAAFFIPIGGLIINVLSFLLWIVPDKRIEKIKNK</sequence>
<gene>
    <name evidence="14" type="ORF">RR45_GL001954</name>
    <name evidence="15" type="ORF">SAMN02746068_00681</name>
</gene>
<keyword evidence="3" id="KW-0813">Transport</keyword>
<evidence type="ECO:0000256" key="13">
    <source>
        <dbReference type="SAM" id="Phobius"/>
    </source>
</evidence>
<evidence type="ECO:0000256" key="3">
    <source>
        <dbReference type="ARBA" id="ARBA00022448"/>
    </source>
</evidence>
<keyword evidence="4" id="KW-0633">Potassium transport</keyword>
<feature type="transmembrane region" description="Helical" evidence="13">
    <location>
        <begin position="42"/>
        <end position="59"/>
    </location>
</feature>
<feature type="transmembrane region" description="Helical" evidence="13">
    <location>
        <begin position="150"/>
        <end position="180"/>
    </location>
</feature>
<evidence type="ECO:0000313" key="17">
    <source>
        <dbReference type="Proteomes" id="UP000218979"/>
    </source>
</evidence>
<keyword evidence="7" id="KW-0630">Potassium</keyword>
<keyword evidence="9" id="KW-0406">Ion transport</keyword>
<dbReference type="GO" id="GO:0015252">
    <property type="term" value="F:proton channel activity"/>
    <property type="evidence" value="ECO:0007669"/>
    <property type="project" value="InterPro"/>
</dbReference>
<feature type="transmembrane region" description="Helical" evidence="13">
    <location>
        <begin position="12"/>
        <end position="30"/>
    </location>
</feature>
<evidence type="ECO:0000313" key="14">
    <source>
        <dbReference type="EMBL" id="PCS03926.1"/>
    </source>
</evidence>
<evidence type="ECO:0000256" key="4">
    <source>
        <dbReference type="ARBA" id="ARBA00022538"/>
    </source>
</evidence>